<keyword evidence="7" id="KW-1185">Reference proteome</keyword>
<evidence type="ECO:0000313" key="7">
    <source>
        <dbReference type="Proteomes" id="UP000030746"/>
    </source>
</evidence>
<evidence type="ECO:0000256" key="1">
    <source>
        <dbReference type="ARBA" id="ARBA00004123"/>
    </source>
</evidence>
<dbReference type="GO" id="GO:1902977">
    <property type="term" value="P:mitotic DNA replication preinitiation complex assembly"/>
    <property type="evidence" value="ECO:0007669"/>
    <property type="project" value="TreeGrafter"/>
</dbReference>
<comment type="similarity">
    <text evidence="2">Belongs to the CDC45 family.</text>
</comment>
<dbReference type="STRING" id="225164.V4C512"/>
<keyword evidence="4" id="KW-0539">Nucleus</keyword>
<dbReference type="EMBL" id="KB201404">
    <property type="protein sequence ID" value="ESO96679.1"/>
    <property type="molecule type" value="Genomic_DNA"/>
</dbReference>
<dbReference type="Pfam" id="PF02724">
    <property type="entry name" value="CDC45"/>
    <property type="match status" value="1"/>
</dbReference>
<dbReference type="CTD" id="20243846"/>
<dbReference type="RefSeq" id="XP_009052633.1">
    <property type="nucleotide sequence ID" value="XM_009054385.1"/>
</dbReference>
<dbReference type="GO" id="GO:0003697">
    <property type="term" value="F:single-stranded DNA binding"/>
    <property type="evidence" value="ECO:0007669"/>
    <property type="project" value="TreeGrafter"/>
</dbReference>
<accession>V4C512</accession>
<evidence type="ECO:0000256" key="5">
    <source>
        <dbReference type="ARBA" id="ARBA00023306"/>
    </source>
</evidence>
<dbReference type="GO" id="GO:0031261">
    <property type="term" value="C:DNA replication preinitiation complex"/>
    <property type="evidence" value="ECO:0007669"/>
    <property type="project" value="TreeGrafter"/>
</dbReference>
<sequence>MQDVVVPSFSAQYGFKNKLAAADVVYATASVLESIEKGKSPNDNFLNALDVLNRNNVSTLEKALEIAKKQLVAVVNQVQTFLDMHQVISAGPFLYSFIQEGIGDVKYRRHLNKGIGDVKYRRHLNKGIGDVKYRRHLNKGIGDVKYRRHLNKGMGDVKYRRHLNKGMGDVKYSRHLNKGIGDVKYRRHLNKGIGDVKYRRHLNKGIGDVKYRRHLNKVYINIIKY</sequence>
<dbReference type="GO" id="GO:0003682">
    <property type="term" value="F:chromatin binding"/>
    <property type="evidence" value="ECO:0007669"/>
    <property type="project" value="TreeGrafter"/>
</dbReference>
<dbReference type="GeneID" id="20243846"/>
<dbReference type="AlphaFoldDB" id="V4C512"/>
<dbReference type="KEGG" id="lgi:LOTGIDRAFT_176566"/>
<dbReference type="HOGENOM" id="CLU_1231127_0_0_1"/>
<proteinExistence type="inferred from homology"/>
<dbReference type="GO" id="GO:0000727">
    <property type="term" value="P:double-strand break repair via break-induced replication"/>
    <property type="evidence" value="ECO:0007669"/>
    <property type="project" value="TreeGrafter"/>
</dbReference>
<evidence type="ECO:0000256" key="4">
    <source>
        <dbReference type="ARBA" id="ARBA00023242"/>
    </source>
</evidence>
<name>V4C512_LOTGI</name>
<dbReference type="Proteomes" id="UP000030746">
    <property type="component" value="Unassembled WGS sequence"/>
</dbReference>
<keyword evidence="3" id="KW-0235">DNA replication</keyword>
<dbReference type="PANTHER" id="PTHR10507">
    <property type="entry name" value="CDC45-RELATED PROTEIN"/>
    <property type="match status" value="1"/>
</dbReference>
<dbReference type="GO" id="GO:0006270">
    <property type="term" value="P:DNA replication initiation"/>
    <property type="evidence" value="ECO:0007669"/>
    <property type="project" value="InterPro"/>
</dbReference>
<protein>
    <submittedName>
        <fullName evidence="6">Uncharacterized protein</fullName>
    </submittedName>
</protein>
<dbReference type="OrthoDB" id="10258882at2759"/>
<dbReference type="GO" id="GO:0003688">
    <property type="term" value="F:DNA replication origin binding"/>
    <property type="evidence" value="ECO:0007669"/>
    <property type="project" value="TreeGrafter"/>
</dbReference>
<comment type="subcellular location">
    <subcellularLocation>
        <location evidence="1">Nucleus</location>
    </subcellularLocation>
</comment>
<gene>
    <name evidence="6" type="ORF">LOTGIDRAFT_176566</name>
</gene>
<dbReference type="InterPro" id="IPR003874">
    <property type="entry name" value="CDC45"/>
</dbReference>
<dbReference type="PANTHER" id="PTHR10507:SF0">
    <property type="entry name" value="CELL DIVISION CONTROL PROTEIN 45 HOMOLOG"/>
    <property type="match status" value="1"/>
</dbReference>
<evidence type="ECO:0000256" key="2">
    <source>
        <dbReference type="ARBA" id="ARBA00010727"/>
    </source>
</evidence>
<evidence type="ECO:0000256" key="3">
    <source>
        <dbReference type="ARBA" id="ARBA00022705"/>
    </source>
</evidence>
<evidence type="ECO:0000313" key="6">
    <source>
        <dbReference type="EMBL" id="ESO96679.1"/>
    </source>
</evidence>
<reference evidence="6 7" key="1">
    <citation type="journal article" date="2013" name="Nature">
        <title>Insights into bilaterian evolution from three spiralian genomes.</title>
        <authorList>
            <person name="Simakov O."/>
            <person name="Marletaz F."/>
            <person name="Cho S.J."/>
            <person name="Edsinger-Gonzales E."/>
            <person name="Havlak P."/>
            <person name="Hellsten U."/>
            <person name="Kuo D.H."/>
            <person name="Larsson T."/>
            <person name="Lv J."/>
            <person name="Arendt D."/>
            <person name="Savage R."/>
            <person name="Osoegawa K."/>
            <person name="de Jong P."/>
            <person name="Grimwood J."/>
            <person name="Chapman J.A."/>
            <person name="Shapiro H."/>
            <person name="Aerts A."/>
            <person name="Otillar R.P."/>
            <person name="Terry A.Y."/>
            <person name="Boore J.L."/>
            <person name="Grigoriev I.V."/>
            <person name="Lindberg D.R."/>
            <person name="Seaver E.C."/>
            <person name="Weisblat D.A."/>
            <person name="Putnam N.H."/>
            <person name="Rokhsar D.S."/>
        </authorList>
    </citation>
    <scope>NUCLEOTIDE SEQUENCE [LARGE SCALE GENOMIC DNA]</scope>
</reference>
<organism evidence="6 7">
    <name type="scientific">Lottia gigantea</name>
    <name type="common">Giant owl limpet</name>
    <dbReference type="NCBI Taxonomy" id="225164"/>
    <lineage>
        <taxon>Eukaryota</taxon>
        <taxon>Metazoa</taxon>
        <taxon>Spiralia</taxon>
        <taxon>Lophotrochozoa</taxon>
        <taxon>Mollusca</taxon>
        <taxon>Gastropoda</taxon>
        <taxon>Patellogastropoda</taxon>
        <taxon>Lottioidea</taxon>
        <taxon>Lottiidae</taxon>
        <taxon>Lottia</taxon>
    </lineage>
</organism>
<keyword evidence="5" id="KW-0131">Cell cycle</keyword>